<accession>A0A8H6XH05</accession>
<feature type="chain" id="PRO_5034602716" evidence="1">
    <location>
        <begin position="17"/>
        <end position="535"/>
    </location>
</feature>
<dbReference type="AlphaFoldDB" id="A0A8H6XH05"/>
<organism evidence="3 4">
    <name type="scientific">Mycena venus</name>
    <dbReference type="NCBI Taxonomy" id="2733690"/>
    <lineage>
        <taxon>Eukaryota</taxon>
        <taxon>Fungi</taxon>
        <taxon>Dikarya</taxon>
        <taxon>Basidiomycota</taxon>
        <taxon>Agaricomycotina</taxon>
        <taxon>Agaricomycetes</taxon>
        <taxon>Agaricomycetidae</taxon>
        <taxon>Agaricales</taxon>
        <taxon>Marasmiineae</taxon>
        <taxon>Mycenaceae</taxon>
        <taxon>Mycena</taxon>
    </lineage>
</organism>
<dbReference type="GO" id="GO:0016787">
    <property type="term" value="F:hydrolase activity"/>
    <property type="evidence" value="ECO:0007669"/>
    <property type="project" value="UniProtKB-KW"/>
</dbReference>
<dbReference type="InterPro" id="IPR050309">
    <property type="entry name" value="Type-B_Carboxylest/Lipase"/>
</dbReference>
<evidence type="ECO:0000313" key="4">
    <source>
        <dbReference type="Proteomes" id="UP000620124"/>
    </source>
</evidence>
<dbReference type="Gene3D" id="3.40.50.1820">
    <property type="entry name" value="alpha/beta hydrolase"/>
    <property type="match status" value="1"/>
</dbReference>
<dbReference type="EMBL" id="JACAZI010000018">
    <property type="protein sequence ID" value="KAF7341340.1"/>
    <property type="molecule type" value="Genomic_DNA"/>
</dbReference>
<feature type="signal peptide" evidence="1">
    <location>
        <begin position="1"/>
        <end position="16"/>
    </location>
</feature>
<reference evidence="3" key="1">
    <citation type="submission" date="2020-05" db="EMBL/GenBank/DDBJ databases">
        <title>Mycena genomes resolve the evolution of fungal bioluminescence.</title>
        <authorList>
            <person name="Tsai I.J."/>
        </authorList>
    </citation>
    <scope>NUCLEOTIDE SEQUENCE</scope>
    <source>
        <strain evidence="3">CCC161011</strain>
    </source>
</reference>
<dbReference type="SUPFAM" id="SSF53474">
    <property type="entry name" value="alpha/beta-Hydrolases"/>
    <property type="match status" value="1"/>
</dbReference>
<keyword evidence="1" id="KW-0732">Signal</keyword>
<keyword evidence="3" id="KW-0378">Hydrolase</keyword>
<sequence length="535" mass="57812">MRQAILIAALACTALAGSQPCVEIANGTVYGVDLPQFGQHLFLGIPYAQPPVGDLRLRPPRSINKKFTNLDATAYGPHCFSSFTTGFDDSTGYPTSEDCLTLNVILWIHGGFFTTGGSADLRYNATWFVEASVANGKPIMVVSINYRLASLGFLAGAALAEEGSLNLGLRDQRLALHWVQENIAKFGGDPKAVTVQGQSILAHITAYSGRNDKLFARAIIESGTIGVNYSHPADPAFQSTYDSLLTNTNCSSTANSSTSIQLGCIRSLPIDQFRQASLGVMQPVFDGDIINVPGPLAAFRAGNWTRVPFLVGSNTDEGQSFAPSGANTTTDVEEFISSFVPPDQIPSVLQRYPEDPALGCPFNTGDFQLDPMQNGLFNTPGAQNKRVSAIVGDVFMAAGARALAQVVSSQVPFYKYRFNHKPYDVSFGVQDYVGHFTEVAYAFNTQNDGTDFWIKNHATATYLGPGAPIADRFLGVYMSRSWASFAATGDPNNANLTTKIDWPKYSEGGPEHRLADPGLHHRGRYLPEGRDAVYD</sequence>
<dbReference type="InterPro" id="IPR002018">
    <property type="entry name" value="CarbesteraseB"/>
</dbReference>
<feature type="domain" description="Carboxylesterase type B" evidence="2">
    <location>
        <begin position="19"/>
        <end position="507"/>
    </location>
</feature>
<name>A0A8H6XH05_9AGAR</name>
<dbReference type="OrthoDB" id="408631at2759"/>
<dbReference type="Proteomes" id="UP000620124">
    <property type="component" value="Unassembled WGS sequence"/>
</dbReference>
<protein>
    <submittedName>
        <fullName evidence="3">Carboxylic ester hydrolase</fullName>
    </submittedName>
</protein>
<proteinExistence type="predicted"/>
<dbReference type="InterPro" id="IPR029058">
    <property type="entry name" value="AB_hydrolase_fold"/>
</dbReference>
<gene>
    <name evidence="3" type="ORF">MVEN_01870500</name>
</gene>
<evidence type="ECO:0000259" key="2">
    <source>
        <dbReference type="Pfam" id="PF00135"/>
    </source>
</evidence>
<keyword evidence="4" id="KW-1185">Reference proteome</keyword>
<dbReference type="PANTHER" id="PTHR11559">
    <property type="entry name" value="CARBOXYLESTERASE"/>
    <property type="match status" value="1"/>
</dbReference>
<evidence type="ECO:0000313" key="3">
    <source>
        <dbReference type="EMBL" id="KAF7341340.1"/>
    </source>
</evidence>
<evidence type="ECO:0000256" key="1">
    <source>
        <dbReference type="SAM" id="SignalP"/>
    </source>
</evidence>
<dbReference type="Pfam" id="PF00135">
    <property type="entry name" value="COesterase"/>
    <property type="match status" value="1"/>
</dbReference>
<comment type="caution">
    <text evidence="3">The sequence shown here is derived from an EMBL/GenBank/DDBJ whole genome shotgun (WGS) entry which is preliminary data.</text>
</comment>